<feature type="domain" description="SsfX3-like N-terminal" evidence="2">
    <location>
        <begin position="12"/>
        <end position="118"/>
    </location>
</feature>
<name>A0A520S016_9GAMM</name>
<organism evidence="3 4">
    <name type="scientific">OM182 bacterium</name>
    <dbReference type="NCBI Taxonomy" id="2510334"/>
    <lineage>
        <taxon>Bacteria</taxon>
        <taxon>Pseudomonadati</taxon>
        <taxon>Pseudomonadota</taxon>
        <taxon>Gammaproteobacteria</taxon>
        <taxon>OMG group</taxon>
        <taxon>OM182 clade</taxon>
    </lineage>
</organism>
<accession>A0A520S016</accession>
<evidence type="ECO:0000313" key="4">
    <source>
        <dbReference type="Proteomes" id="UP000316199"/>
    </source>
</evidence>
<protein>
    <submittedName>
        <fullName evidence="3">GDSL family lipase</fullName>
    </submittedName>
</protein>
<dbReference type="Pfam" id="PF21181">
    <property type="entry name" value="SsfX3_N"/>
    <property type="match status" value="1"/>
</dbReference>
<dbReference type="InterPro" id="IPR036514">
    <property type="entry name" value="SGNH_hydro_sf"/>
</dbReference>
<sequence length="334" mass="36391">MSTITITPEFIQGAITIESGDGYVRPWRTDYTQKQLYPSIDDNLVNQMSKPVGMRVRFVTTSTSVMFSLRPDAVTRKFDLVIGNERISTMSLDAGETTLTIGGLPGDEETPIEIWLPYRGPVLLATINGDGVRPVADPRLKWLTYGSSITQGGGTAHSPSRTWPATASRACDLNLTCMGLGGQCHLDSMIARLIRDRDVDLLTMKLGINVMGAASLSPRTFKGAVIGFTQIIREKHPTIPIGIISPIISPPREATPNSVGFTLEMMRDELIDAIDRIRQATGDDKIFYFNGLELFGEQLARDYLPDGLHPNGDGCEILGGSAAKDILPKLINAL</sequence>
<dbReference type="Gene3D" id="3.40.50.1110">
    <property type="entry name" value="SGNH hydrolase"/>
    <property type="match status" value="1"/>
</dbReference>
<proteinExistence type="predicted"/>
<dbReference type="GO" id="GO:0016788">
    <property type="term" value="F:hydrolase activity, acting on ester bonds"/>
    <property type="evidence" value="ECO:0007669"/>
    <property type="project" value="UniProtKB-ARBA"/>
</dbReference>
<evidence type="ECO:0000259" key="2">
    <source>
        <dbReference type="Pfam" id="PF21181"/>
    </source>
</evidence>
<dbReference type="EMBL" id="SHAG01000024">
    <property type="protein sequence ID" value="RZO75813.1"/>
    <property type="molecule type" value="Genomic_DNA"/>
</dbReference>
<reference evidence="3 4" key="1">
    <citation type="submission" date="2019-02" db="EMBL/GenBank/DDBJ databases">
        <title>Prokaryotic population dynamics and viral predation in marine succession experiment using metagenomics: the confinement effect.</title>
        <authorList>
            <person name="Haro-Moreno J.M."/>
            <person name="Rodriguez-Valera F."/>
            <person name="Lopez-Perez M."/>
        </authorList>
    </citation>
    <scope>NUCLEOTIDE SEQUENCE [LARGE SCALE GENOMIC DNA]</scope>
    <source>
        <strain evidence="3">MED-G157</strain>
    </source>
</reference>
<dbReference type="SUPFAM" id="SSF52266">
    <property type="entry name" value="SGNH hydrolase"/>
    <property type="match status" value="1"/>
</dbReference>
<evidence type="ECO:0000259" key="1">
    <source>
        <dbReference type="Pfam" id="PF14606"/>
    </source>
</evidence>
<dbReference type="AlphaFoldDB" id="A0A520S016"/>
<feature type="domain" description="SGNH hydrolase-type esterase" evidence="1">
    <location>
        <begin position="144"/>
        <end position="315"/>
    </location>
</feature>
<comment type="caution">
    <text evidence="3">The sequence shown here is derived from an EMBL/GenBank/DDBJ whole genome shotgun (WGS) entry which is preliminary data.</text>
</comment>
<dbReference type="InterPro" id="IPR013830">
    <property type="entry name" value="SGNH_hydro"/>
</dbReference>
<dbReference type="Pfam" id="PF14606">
    <property type="entry name" value="Lipase_GDSL_3"/>
    <property type="match status" value="1"/>
</dbReference>
<gene>
    <name evidence="3" type="ORF">EVA68_06025</name>
</gene>
<dbReference type="Proteomes" id="UP000316199">
    <property type="component" value="Unassembled WGS sequence"/>
</dbReference>
<dbReference type="Gene3D" id="2.60.120.260">
    <property type="entry name" value="Galactose-binding domain-like"/>
    <property type="match status" value="1"/>
</dbReference>
<dbReference type="InterPro" id="IPR048977">
    <property type="entry name" value="SsfX3-like_N"/>
</dbReference>
<evidence type="ECO:0000313" key="3">
    <source>
        <dbReference type="EMBL" id="RZO75813.1"/>
    </source>
</evidence>